<evidence type="ECO:0000313" key="2">
    <source>
        <dbReference type="Proteomes" id="UP001597011"/>
    </source>
</evidence>
<dbReference type="Gene3D" id="3.10.450.50">
    <property type="match status" value="2"/>
</dbReference>
<dbReference type="RefSeq" id="WP_379941935.1">
    <property type="nucleotide sequence ID" value="NZ_JBHTIB010000012.1"/>
</dbReference>
<dbReference type="SUPFAM" id="SSF54427">
    <property type="entry name" value="NTF2-like"/>
    <property type="match status" value="2"/>
</dbReference>
<name>A0ABW3BU10_9FLAO</name>
<dbReference type="EMBL" id="JBHTIB010000012">
    <property type="protein sequence ID" value="MFD0836147.1"/>
    <property type="molecule type" value="Genomic_DNA"/>
</dbReference>
<dbReference type="Proteomes" id="UP001597011">
    <property type="component" value="Unassembled WGS sequence"/>
</dbReference>
<evidence type="ECO:0000313" key="1">
    <source>
        <dbReference type="EMBL" id="MFD0836147.1"/>
    </source>
</evidence>
<protein>
    <submittedName>
        <fullName evidence="1">Ester cyclase</fullName>
    </submittedName>
</protein>
<proteinExistence type="predicted"/>
<dbReference type="PANTHER" id="PTHR38436:SF1">
    <property type="entry name" value="ESTER CYCLASE"/>
    <property type="match status" value="1"/>
</dbReference>
<reference evidence="2" key="1">
    <citation type="journal article" date="2019" name="Int. J. Syst. Evol. Microbiol.">
        <title>The Global Catalogue of Microorganisms (GCM) 10K type strain sequencing project: providing services to taxonomists for standard genome sequencing and annotation.</title>
        <authorList>
            <consortium name="The Broad Institute Genomics Platform"/>
            <consortium name="The Broad Institute Genome Sequencing Center for Infectious Disease"/>
            <person name="Wu L."/>
            <person name="Ma J."/>
        </authorList>
    </citation>
    <scope>NUCLEOTIDE SEQUENCE [LARGE SCALE GENOMIC DNA]</scope>
    <source>
        <strain evidence="2">CCUG 60529</strain>
    </source>
</reference>
<dbReference type="PANTHER" id="PTHR38436">
    <property type="entry name" value="POLYKETIDE CYCLASE SNOAL-LIKE DOMAIN"/>
    <property type="match status" value="1"/>
</dbReference>
<dbReference type="InterPro" id="IPR032710">
    <property type="entry name" value="NTF2-like_dom_sf"/>
</dbReference>
<dbReference type="InterPro" id="IPR009959">
    <property type="entry name" value="Cyclase_SnoaL-like"/>
</dbReference>
<gene>
    <name evidence="1" type="ORF">ACFQ0I_10255</name>
</gene>
<comment type="caution">
    <text evidence="1">The sequence shown here is derived from an EMBL/GenBank/DDBJ whole genome shotgun (WGS) entry which is preliminary data.</text>
</comment>
<dbReference type="Pfam" id="PF07366">
    <property type="entry name" value="SnoaL"/>
    <property type="match status" value="1"/>
</dbReference>
<dbReference type="PROSITE" id="PS51257">
    <property type="entry name" value="PROKAR_LIPOPROTEIN"/>
    <property type="match status" value="1"/>
</dbReference>
<accession>A0ABW3BU10</accession>
<sequence>MKKLFLLGLAVILFTACNKQESRYTQNSPEIDTFKAVLNAYDTKNYEALVSHYADTSKTSFNKINMASKDIPEFHKENDLNYSDRGFVKEGQEYEMVLDDEGKTWVNFWGTWKATLAANGKEYTMPIHLTARFIDGKIVEDYGYWDPSEIILALQEIEAVNNMSVDDKALYTTIKNMVTIWNKNDQVAMKAISVPNLIRNSNGQRIANNQDEYGAMMTSFFTGFSDFKVALEDTKINGNKAIITWRCTGTHNGEFLGNAATNKKINMLGMSVWTFNKDGLAVQEDAFFDNLTMFNQLGIAPPKS</sequence>
<organism evidence="1 2">
    <name type="scientific">Mariniflexile aquimaris</name>
    <dbReference type="NCBI Taxonomy" id="881009"/>
    <lineage>
        <taxon>Bacteria</taxon>
        <taxon>Pseudomonadati</taxon>
        <taxon>Bacteroidota</taxon>
        <taxon>Flavobacteriia</taxon>
        <taxon>Flavobacteriales</taxon>
        <taxon>Flavobacteriaceae</taxon>
        <taxon>Mariniflexile</taxon>
    </lineage>
</organism>
<keyword evidence="2" id="KW-1185">Reference proteome</keyword>